<feature type="non-terminal residue" evidence="2">
    <location>
        <position position="1"/>
    </location>
</feature>
<proteinExistence type="predicted"/>
<dbReference type="EMBL" id="JACVVK020000273">
    <property type="protein sequence ID" value="KAK7480852.1"/>
    <property type="molecule type" value="Genomic_DNA"/>
</dbReference>
<name>A0ABD0K1B3_9CAEN</name>
<dbReference type="Proteomes" id="UP001519460">
    <property type="component" value="Unassembled WGS sequence"/>
</dbReference>
<sequence>LGSDLHGGLKELPGKFSQETAPETYTQNKHDLPVGDIRMRTVQPTHAGLLFILASPRVNTTLTNAP</sequence>
<feature type="region of interest" description="Disordered" evidence="1">
    <location>
        <begin position="1"/>
        <end position="22"/>
    </location>
</feature>
<reference evidence="2 3" key="1">
    <citation type="journal article" date="2023" name="Sci. Data">
        <title>Genome assembly of the Korean intertidal mud-creeper Batillaria attramentaria.</title>
        <authorList>
            <person name="Patra A.K."/>
            <person name="Ho P.T."/>
            <person name="Jun S."/>
            <person name="Lee S.J."/>
            <person name="Kim Y."/>
            <person name="Won Y.J."/>
        </authorList>
    </citation>
    <scope>NUCLEOTIDE SEQUENCE [LARGE SCALE GENOMIC DNA]</scope>
    <source>
        <strain evidence="2">Wonlab-2016</strain>
    </source>
</reference>
<organism evidence="2 3">
    <name type="scientific">Batillaria attramentaria</name>
    <dbReference type="NCBI Taxonomy" id="370345"/>
    <lineage>
        <taxon>Eukaryota</taxon>
        <taxon>Metazoa</taxon>
        <taxon>Spiralia</taxon>
        <taxon>Lophotrochozoa</taxon>
        <taxon>Mollusca</taxon>
        <taxon>Gastropoda</taxon>
        <taxon>Caenogastropoda</taxon>
        <taxon>Sorbeoconcha</taxon>
        <taxon>Cerithioidea</taxon>
        <taxon>Batillariidae</taxon>
        <taxon>Batillaria</taxon>
    </lineage>
</organism>
<gene>
    <name evidence="2" type="ORF">BaRGS_00027938</name>
</gene>
<feature type="non-terminal residue" evidence="2">
    <location>
        <position position="66"/>
    </location>
</feature>
<dbReference type="AlphaFoldDB" id="A0ABD0K1B3"/>
<protein>
    <submittedName>
        <fullName evidence="2">Uncharacterized protein</fullName>
    </submittedName>
</protein>
<evidence type="ECO:0000313" key="2">
    <source>
        <dbReference type="EMBL" id="KAK7480852.1"/>
    </source>
</evidence>
<accession>A0ABD0K1B3</accession>
<evidence type="ECO:0000313" key="3">
    <source>
        <dbReference type="Proteomes" id="UP001519460"/>
    </source>
</evidence>
<comment type="caution">
    <text evidence="2">The sequence shown here is derived from an EMBL/GenBank/DDBJ whole genome shotgun (WGS) entry which is preliminary data.</text>
</comment>
<keyword evidence="3" id="KW-1185">Reference proteome</keyword>
<evidence type="ECO:0000256" key="1">
    <source>
        <dbReference type="SAM" id="MobiDB-lite"/>
    </source>
</evidence>